<gene>
    <name evidence="1" type="ORF">F7D59_12005</name>
</gene>
<sequence length="277" mass="30904">MKKQGLVFVIMAMLFVFPAKSFAILDYDAGSLETMISNHKKVRTVLGIRAAAEMGVLEAHKAFSQSSTSFEESSKAIDRYKRCFDIIDLILNGTATAFHGVNTYRSVKSNVELYLKLLDDYKTNFLLKGNVKNSDAVIYTTSVEAINQIKTSAISMYDSYIDLAAYLTGAAEFDAQSMMICLQCINDNMDDIDSAVKNAYFNLYSYMVMRKGFWKDGLYRGKTIENLAMEAYDSWKKAQYIAKQKNSRAGGGSEPEKRAPLGGGSLLGNKRLSEEEI</sequence>
<dbReference type="EMBL" id="VZBQ01000125">
    <property type="protein sequence ID" value="MQN90548.1"/>
    <property type="molecule type" value="Genomic_DNA"/>
</dbReference>
<dbReference type="RefSeq" id="WP_153113874.1">
    <property type="nucleotide sequence ID" value="NZ_VZAS01000159.1"/>
</dbReference>
<reference evidence="2" key="1">
    <citation type="submission" date="2019-09" db="EMBL/GenBank/DDBJ databases">
        <title>Distinct polysaccharide growth profiles of human intestinal Prevotella copri isolates.</title>
        <authorList>
            <person name="Fehlner-Peach H."/>
            <person name="Magnabosco C."/>
            <person name="Raghavan V."/>
            <person name="Scher J.U."/>
            <person name="Tett A."/>
            <person name="Cox L.M."/>
            <person name="Gottsegen C."/>
            <person name="Watters A."/>
            <person name="Wiltshire- Gordon J.D."/>
            <person name="Segata N."/>
            <person name="Bonneau R."/>
            <person name="Littman D.R."/>
        </authorList>
    </citation>
    <scope>NUCLEOTIDE SEQUENCE [LARGE SCALE GENOMIC DNA]</scope>
    <source>
        <strain evidence="2">iP54</strain>
    </source>
</reference>
<accession>A0A646HKK1</accession>
<comment type="caution">
    <text evidence="1">The sequence shown here is derived from an EMBL/GenBank/DDBJ whole genome shotgun (WGS) entry which is preliminary data.</text>
</comment>
<name>A0A646HKK1_9BACT</name>
<organism evidence="1 2">
    <name type="scientific">Segatella copri</name>
    <dbReference type="NCBI Taxonomy" id="165179"/>
    <lineage>
        <taxon>Bacteria</taxon>
        <taxon>Pseudomonadati</taxon>
        <taxon>Bacteroidota</taxon>
        <taxon>Bacteroidia</taxon>
        <taxon>Bacteroidales</taxon>
        <taxon>Prevotellaceae</taxon>
        <taxon>Segatella</taxon>
    </lineage>
</organism>
<evidence type="ECO:0000313" key="2">
    <source>
        <dbReference type="Proteomes" id="UP000420635"/>
    </source>
</evidence>
<proteinExistence type="predicted"/>
<protein>
    <submittedName>
        <fullName evidence="1">Uncharacterized protein</fullName>
    </submittedName>
</protein>
<evidence type="ECO:0000313" key="1">
    <source>
        <dbReference type="EMBL" id="MQN90548.1"/>
    </source>
</evidence>
<dbReference type="Proteomes" id="UP000420635">
    <property type="component" value="Unassembled WGS sequence"/>
</dbReference>
<dbReference type="AlphaFoldDB" id="A0A646HKK1"/>